<accession>G3IPA1</accession>
<proteinExistence type="predicted"/>
<name>G3IPA1_CRIGR</name>
<evidence type="ECO:0000259" key="2">
    <source>
        <dbReference type="Pfam" id="PF03868"/>
    </source>
</evidence>
<dbReference type="InterPro" id="IPR005568">
    <property type="entry name" value="Ribosomal_uL6_N"/>
</dbReference>
<sequence>MGGERAEKPDTKEKKPIVKKAGGDAAAAGAPAAGAAKNGGTKVKKPKKGKSHCIRNPVLVRGTGRYS</sequence>
<gene>
    <name evidence="3" type="ORF">I79_025807</name>
</gene>
<dbReference type="Pfam" id="PF03868">
    <property type="entry name" value="Ribosomal_L6e_N"/>
    <property type="match status" value="1"/>
</dbReference>
<organism evidence="3 4">
    <name type="scientific">Cricetulus griseus</name>
    <name type="common">Chinese hamster</name>
    <name type="synonym">Cricetulus barabensis griseus</name>
    <dbReference type="NCBI Taxonomy" id="10029"/>
    <lineage>
        <taxon>Eukaryota</taxon>
        <taxon>Metazoa</taxon>
        <taxon>Chordata</taxon>
        <taxon>Craniata</taxon>
        <taxon>Vertebrata</taxon>
        <taxon>Euteleostomi</taxon>
        <taxon>Mammalia</taxon>
        <taxon>Eutheria</taxon>
        <taxon>Euarchontoglires</taxon>
        <taxon>Glires</taxon>
        <taxon>Rodentia</taxon>
        <taxon>Myomorpha</taxon>
        <taxon>Muroidea</taxon>
        <taxon>Cricetidae</taxon>
        <taxon>Cricetinae</taxon>
        <taxon>Cricetulus</taxon>
    </lineage>
</organism>
<dbReference type="InParanoid" id="G3IPA1"/>
<dbReference type="GO" id="GO:0005840">
    <property type="term" value="C:ribosome"/>
    <property type="evidence" value="ECO:0007669"/>
    <property type="project" value="UniProtKB-KW"/>
</dbReference>
<feature type="compositionally biased region" description="Low complexity" evidence="1">
    <location>
        <begin position="19"/>
        <end position="41"/>
    </location>
</feature>
<dbReference type="AlphaFoldDB" id="G3IPA1"/>
<evidence type="ECO:0000313" key="4">
    <source>
        <dbReference type="Proteomes" id="UP000001075"/>
    </source>
</evidence>
<keyword evidence="3" id="KW-0687">Ribonucleoprotein</keyword>
<reference evidence="4" key="1">
    <citation type="journal article" date="2011" name="Nat. Biotechnol.">
        <title>The genomic sequence of the Chinese hamster ovary (CHO)-K1 cell line.</title>
        <authorList>
            <person name="Xu X."/>
            <person name="Nagarajan H."/>
            <person name="Lewis N.E."/>
            <person name="Pan S."/>
            <person name="Cai Z."/>
            <person name="Liu X."/>
            <person name="Chen W."/>
            <person name="Xie M."/>
            <person name="Wang W."/>
            <person name="Hammond S."/>
            <person name="Andersen M.R."/>
            <person name="Neff N."/>
            <person name="Passarelli B."/>
            <person name="Koh W."/>
            <person name="Fan H.C."/>
            <person name="Wang J."/>
            <person name="Gui Y."/>
            <person name="Lee K.H."/>
            <person name="Betenbaugh M.J."/>
            <person name="Quake S.R."/>
            <person name="Famili I."/>
            <person name="Palsson B.O."/>
            <person name="Wang J."/>
        </authorList>
    </citation>
    <scope>NUCLEOTIDE SEQUENCE [LARGE SCALE GENOMIC DNA]</scope>
    <source>
        <strain evidence="4">CHO K1 cell line</strain>
    </source>
</reference>
<dbReference type="STRING" id="10029.G3IPA1"/>
<feature type="compositionally biased region" description="Basic and acidic residues" evidence="1">
    <location>
        <begin position="1"/>
        <end position="16"/>
    </location>
</feature>
<feature type="region of interest" description="Disordered" evidence="1">
    <location>
        <begin position="1"/>
        <end position="67"/>
    </location>
</feature>
<dbReference type="GO" id="GO:0006412">
    <property type="term" value="P:translation"/>
    <property type="evidence" value="ECO:0007669"/>
    <property type="project" value="InterPro"/>
</dbReference>
<keyword evidence="3" id="KW-0689">Ribosomal protein</keyword>
<dbReference type="GO" id="GO:0003735">
    <property type="term" value="F:structural constituent of ribosome"/>
    <property type="evidence" value="ECO:0007669"/>
    <property type="project" value="InterPro"/>
</dbReference>
<dbReference type="Proteomes" id="UP000001075">
    <property type="component" value="Unassembled WGS sequence"/>
</dbReference>
<feature type="domain" description="Large ribosomal subunit protein uL6 N-terminal" evidence="2">
    <location>
        <begin position="45"/>
        <end position="67"/>
    </location>
</feature>
<feature type="compositionally biased region" description="Basic residues" evidence="1">
    <location>
        <begin position="42"/>
        <end position="53"/>
    </location>
</feature>
<dbReference type="EMBL" id="JH009647">
    <property type="protein sequence ID" value="EGV91503.1"/>
    <property type="molecule type" value="Genomic_DNA"/>
</dbReference>
<evidence type="ECO:0000313" key="3">
    <source>
        <dbReference type="EMBL" id="EGV91503.1"/>
    </source>
</evidence>
<evidence type="ECO:0000256" key="1">
    <source>
        <dbReference type="SAM" id="MobiDB-lite"/>
    </source>
</evidence>
<protein>
    <submittedName>
        <fullName evidence="3">60S ribosomal protein L6</fullName>
    </submittedName>
</protein>